<dbReference type="HOGENOM" id="CLU_112567_0_0_6"/>
<dbReference type="Gene3D" id="3.40.50.720">
    <property type="entry name" value="NAD(P)-binding Rossmann-like Domain"/>
    <property type="match status" value="1"/>
</dbReference>
<dbReference type="RefSeq" id="WP_009020094.1">
    <property type="nucleotide sequence ID" value="NZ_DS999411.1"/>
</dbReference>
<reference evidence="3" key="1">
    <citation type="journal article" date="2013" name="BMC Microbiol.">
        <title>Taxonomy and evolution of bacteriochlorophyll a-containing members of the OM60/NOR5 clade of marine gammaproteobacteria: description of Luminiphilus syltensis gen. nov., sp. nov., reclassification of Haliea rubra as Pseudohaliea rubra gen. nov., comb. nov., and emendation of Chromatocurvus halotolerans.</title>
        <authorList>
            <person name="Spring S."/>
            <person name="Riedel T."/>
            <person name="Sproer C."/>
            <person name="Yan S."/>
            <person name="Harder J."/>
            <person name="Fuchs B.M."/>
        </authorList>
    </citation>
    <scope>NUCLEOTIDE SEQUENCE [LARGE SCALE GENOMIC DNA]</scope>
    <source>
        <strain evidence="3">NOR51-B</strain>
    </source>
</reference>
<dbReference type="PANTHER" id="PTHR33303:SF2">
    <property type="entry name" value="COA-BINDING DOMAIN-CONTAINING PROTEIN"/>
    <property type="match status" value="1"/>
</dbReference>
<name>B8KXJ0_9GAMM</name>
<dbReference type="Pfam" id="PF13380">
    <property type="entry name" value="CoA_binding_2"/>
    <property type="match status" value="1"/>
</dbReference>
<evidence type="ECO:0000313" key="2">
    <source>
        <dbReference type="EMBL" id="EED35348.1"/>
    </source>
</evidence>
<dbReference type="PANTHER" id="PTHR33303">
    <property type="entry name" value="CYTOPLASMIC PROTEIN-RELATED"/>
    <property type="match status" value="1"/>
</dbReference>
<feature type="domain" description="CoA-binding" evidence="1">
    <location>
        <begin position="13"/>
        <end position="107"/>
    </location>
</feature>
<dbReference type="InterPro" id="IPR036291">
    <property type="entry name" value="NAD(P)-bd_dom_sf"/>
</dbReference>
<dbReference type="SUPFAM" id="SSF51735">
    <property type="entry name" value="NAD(P)-binding Rossmann-fold domains"/>
    <property type="match status" value="1"/>
</dbReference>
<sequence>MPVTDDAGIAEILKSVRTVALLGASSKPVRPSYQVSEFLRRHGYRVIPVNPGLAGSELHGERVYGTLADIPEPVDMVDVFRNARFLPAIVEETIQVGVPLLWTQLGVIDPAATMLAEQQGIRVVVDRCPAIEWPRLRAAGLLDSPKTCQP</sequence>
<dbReference type="InterPro" id="IPR003781">
    <property type="entry name" value="CoA-bd"/>
</dbReference>
<dbReference type="Proteomes" id="UP000004699">
    <property type="component" value="Unassembled WGS sequence"/>
</dbReference>
<evidence type="ECO:0000259" key="1">
    <source>
        <dbReference type="SMART" id="SM00881"/>
    </source>
</evidence>
<proteinExistence type="predicted"/>
<dbReference type="STRING" id="565045.NOR51B_1293"/>
<dbReference type="eggNOG" id="COG1832">
    <property type="taxonomic scope" value="Bacteria"/>
</dbReference>
<accession>B8KXJ0</accession>
<protein>
    <submittedName>
        <fullName evidence="2">CoA binding domain protein</fullName>
    </submittedName>
</protein>
<dbReference type="OrthoDB" id="9807426at2"/>
<keyword evidence="3" id="KW-1185">Reference proteome</keyword>
<dbReference type="SMART" id="SM00881">
    <property type="entry name" value="CoA_binding"/>
    <property type="match status" value="1"/>
</dbReference>
<dbReference type="EMBL" id="DS999411">
    <property type="protein sequence ID" value="EED35348.1"/>
    <property type="molecule type" value="Genomic_DNA"/>
</dbReference>
<gene>
    <name evidence="2" type="ORF">NOR51B_1293</name>
</gene>
<dbReference type="AlphaFoldDB" id="B8KXJ0"/>
<organism evidence="2 3">
    <name type="scientific">Luminiphilus syltensis NOR5-1B</name>
    <dbReference type="NCBI Taxonomy" id="565045"/>
    <lineage>
        <taxon>Bacteria</taxon>
        <taxon>Pseudomonadati</taxon>
        <taxon>Pseudomonadota</taxon>
        <taxon>Gammaproteobacteria</taxon>
        <taxon>Cellvibrionales</taxon>
        <taxon>Halieaceae</taxon>
        <taxon>Luminiphilus</taxon>
    </lineage>
</organism>
<evidence type="ECO:0000313" key="3">
    <source>
        <dbReference type="Proteomes" id="UP000004699"/>
    </source>
</evidence>